<keyword evidence="1" id="KW-0732">Signal</keyword>
<reference evidence="3" key="1">
    <citation type="submission" date="2016-10" db="EMBL/GenBank/DDBJ databases">
        <authorList>
            <person name="Varghese N."/>
            <person name="Submissions S."/>
        </authorList>
    </citation>
    <scope>NUCLEOTIDE SEQUENCE [LARGE SCALE GENOMIC DNA]</scope>
    <source>
        <strain evidence="3">LMG 26031</strain>
    </source>
</reference>
<proteinExistence type="predicted"/>
<sequence>MSYWKLLGVASATILASFGAEHAQAQATVGNSTLSCGNPTQQAGGTANGLITADTPTSDGLRVFQNNTPFKLAITTNAPNADTVVWSIADSNGAIKTQGSFPVNSGVQTNTISCTSTWSGYGALTATLRASGGTLPHSGTRPTGIATFGVLPNLAPVLG</sequence>
<evidence type="ECO:0008006" key="4">
    <source>
        <dbReference type="Google" id="ProtNLM"/>
    </source>
</evidence>
<organism evidence="2 3">
    <name type="scientific">Paraburkholderia diazotrophica</name>
    <dbReference type="NCBI Taxonomy" id="667676"/>
    <lineage>
        <taxon>Bacteria</taxon>
        <taxon>Pseudomonadati</taxon>
        <taxon>Pseudomonadota</taxon>
        <taxon>Betaproteobacteria</taxon>
        <taxon>Burkholderiales</taxon>
        <taxon>Burkholderiaceae</taxon>
        <taxon>Paraburkholderia</taxon>
    </lineage>
</organism>
<protein>
    <recommendedName>
        <fullName evidence="4">Secreted protein</fullName>
    </recommendedName>
</protein>
<dbReference type="AlphaFoldDB" id="A0A1H7EAK7"/>
<dbReference type="EMBL" id="FNYE01000048">
    <property type="protein sequence ID" value="SEK10664.1"/>
    <property type="molecule type" value="Genomic_DNA"/>
</dbReference>
<gene>
    <name evidence="2" type="ORF">SAMN05192539_104859</name>
</gene>
<feature type="signal peptide" evidence="1">
    <location>
        <begin position="1"/>
        <end position="25"/>
    </location>
</feature>
<keyword evidence="3" id="KW-1185">Reference proteome</keyword>
<name>A0A1H7EAK7_9BURK</name>
<feature type="non-terminal residue" evidence="2">
    <location>
        <position position="159"/>
    </location>
</feature>
<accession>A0A1H7EAK7</accession>
<evidence type="ECO:0000313" key="2">
    <source>
        <dbReference type="EMBL" id="SEK10664.1"/>
    </source>
</evidence>
<evidence type="ECO:0000256" key="1">
    <source>
        <dbReference type="SAM" id="SignalP"/>
    </source>
</evidence>
<evidence type="ECO:0000313" key="3">
    <source>
        <dbReference type="Proteomes" id="UP000198866"/>
    </source>
</evidence>
<feature type="chain" id="PRO_5011519607" description="Secreted protein" evidence="1">
    <location>
        <begin position="26"/>
        <end position="159"/>
    </location>
</feature>
<dbReference type="STRING" id="667676.SAMN05192539_104859"/>
<dbReference type="Proteomes" id="UP000198866">
    <property type="component" value="Unassembled WGS sequence"/>
</dbReference>